<sequence>MQREAPDGRLKDICLSFALVIGLEVAFLYDHFYTTYPVFFANGFPWLRHLELIIVIIGSCLVPYIRSSNNREPNKDSNPRTQVHEAFVSLIGILIVAKLSMEVVRIFVINFSDWAKVQCLCYYARKPSAFAYGSEESNYSFNKDQWPAIVKWGSFSVGKRG</sequence>
<organism evidence="3">
    <name type="scientific">Quercus suber</name>
    <name type="common">Cork oak</name>
    <dbReference type="NCBI Taxonomy" id="58331"/>
    <lineage>
        <taxon>Eukaryota</taxon>
        <taxon>Viridiplantae</taxon>
        <taxon>Streptophyta</taxon>
        <taxon>Embryophyta</taxon>
        <taxon>Tracheophyta</taxon>
        <taxon>Spermatophyta</taxon>
        <taxon>Magnoliopsida</taxon>
        <taxon>eudicotyledons</taxon>
        <taxon>Gunneridae</taxon>
        <taxon>Pentapetalae</taxon>
        <taxon>rosids</taxon>
        <taxon>fabids</taxon>
        <taxon>Fagales</taxon>
        <taxon>Fagaceae</taxon>
        <taxon>Quercus</taxon>
    </lineage>
</organism>
<feature type="transmembrane region" description="Helical" evidence="1">
    <location>
        <begin position="86"/>
        <end position="108"/>
    </location>
</feature>
<dbReference type="EMBL" id="PKMF04000014">
    <property type="protein sequence ID" value="KAK7859262.1"/>
    <property type="molecule type" value="Genomic_DNA"/>
</dbReference>
<dbReference type="AlphaFoldDB" id="A0AAW0M5J2"/>
<feature type="transmembrane region" description="Helical" evidence="1">
    <location>
        <begin position="12"/>
        <end position="34"/>
    </location>
</feature>
<comment type="caution">
    <text evidence="3">The sequence shown here is derived from an EMBL/GenBank/DDBJ whole genome shotgun (WGS) entry which is preliminary data.</text>
</comment>
<keyword evidence="1" id="KW-0812">Transmembrane</keyword>
<dbReference type="Pfam" id="PF13968">
    <property type="entry name" value="DUF4220"/>
    <property type="match status" value="1"/>
</dbReference>
<keyword evidence="1" id="KW-1133">Transmembrane helix</keyword>
<reference evidence="3" key="2">
    <citation type="journal article" date="2018" name="Sci. Data">
        <title>The draft genome sequence of cork oak.</title>
        <authorList>
            <person name="Ramos A.M."/>
            <person name="Usie A."/>
            <person name="Barbosa P."/>
            <person name="Barros P.M."/>
            <person name="Capote T."/>
            <person name="Chaves I."/>
            <person name="Simoes F."/>
            <person name="Abreu I."/>
            <person name="Carrasquinho I."/>
            <person name="Faro C."/>
            <person name="Guimaraes J.B."/>
            <person name="Mendonca D."/>
            <person name="Nobrega F."/>
            <person name="Rodrigues L."/>
            <person name="Saibo N.J.M."/>
            <person name="Varela M.C."/>
            <person name="Egas C."/>
            <person name="Matos J."/>
            <person name="Miguel C.M."/>
            <person name="Oliveira M.M."/>
            <person name="Ricardo C.P."/>
            <person name="Goncalves S."/>
        </authorList>
    </citation>
    <scope>NUCLEOTIDE SEQUENCE [LARGE SCALE GENOMIC DNA]</scope>
    <source>
        <strain evidence="3">HL8</strain>
    </source>
</reference>
<protein>
    <recommendedName>
        <fullName evidence="2">DUF4220 domain-containing protein</fullName>
    </recommendedName>
</protein>
<feature type="transmembrane region" description="Helical" evidence="1">
    <location>
        <begin position="46"/>
        <end position="65"/>
    </location>
</feature>
<gene>
    <name evidence="3" type="ORF">CFP56_007828</name>
</gene>
<evidence type="ECO:0000259" key="2">
    <source>
        <dbReference type="Pfam" id="PF13968"/>
    </source>
</evidence>
<evidence type="ECO:0000313" key="3">
    <source>
        <dbReference type="EMBL" id="KAK7859262.1"/>
    </source>
</evidence>
<evidence type="ECO:0000256" key="1">
    <source>
        <dbReference type="SAM" id="Phobius"/>
    </source>
</evidence>
<dbReference type="InterPro" id="IPR025315">
    <property type="entry name" value="DUF4220"/>
</dbReference>
<reference evidence="3" key="1">
    <citation type="submission" date="2017-12" db="EMBL/GenBank/DDBJ databases">
        <authorList>
            <person name="Barbosa P."/>
            <person name="Usie A."/>
            <person name="Ramos A.M."/>
        </authorList>
    </citation>
    <scope>NUCLEOTIDE SEQUENCE</scope>
    <source>
        <strain evidence="3">HL8</strain>
        <tissue evidence="3">Leaves</tissue>
    </source>
</reference>
<reference evidence="3" key="3">
    <citation type="submission" date="2023-07" db="EMBL/GenBank/DDBJ databases">
        <title>An improved reference 1 genome and first organelle genomes of Quercus suber.</title>
        <authorList>
            <consortium name="Genosuber Consortium"/>
            <person name="Usie A."/>
            <person name="Serra O."/>
            <person name="Barros P."/>
        </authorList>
    </citation>
    <scope>NUCLEOTIDE SEQUENCE</scope>
    <source>
        <strain evidence="3">HL8</strain>
        <tissue evidence="3">Leaves</tissue>
    </source>
</reference>
<keyword evidence="1" id="KW-0472">Membrane</keyword>
<name>A0AAW0M5J2_QUESU</name>
<accession>A0AAW0M5J2</accession>
<feature type="domain" description="DUF4220" evidence="2">
    <location>
        <begin position="20"/>
        <end position="125"/>
    </location>
</feature>
<proteinExistence type="predicted"/>